<gene>
    <name evidence="2" type="ORF">HC176_16630</name>
</gene>
<sequence>KVVFKTYNQDQLSLLPPSYDDLVPVNHPVRIVNTIIDHVDISVLEKSYKGGGTSSYHPRMLLKVIVYAYLRNLYSSRKTEQALNENIHFMWLSGQNKPDHNTVNDFRGKRLQGHLKKFFHQVVLLLVEQGVISLKDIYVDGTKIEA</sequence>
<name>A0ABX1DFL7_9FLAO</name>
<feature type="domain" description="Transposase InsH N-terminal" evidence="1">
    <location>
        <begin position="18"/>
        <end position="107"/>
    </location>
</feature>
<dbReference type="RefSeq" id="WP_167920119.1">
    <property type="nucleotide sequence ID" value="NZ_JAAVJS010000259.1"/>
</dbReference>
<evidence type="ECO:0000259" key="1">
    <source>
        <dbReference type="Pfam" id="PF05598"/>
    </source>
</evidence>
<dbReference type="PANTHER" id="PTHR33408:SF2">
    <property type="entry name" value="TRANSPOSASE DDE DOMAIN-CONTAINING PROTEIN"/>
    <property type="match status" value="1"/>
</dbReference>
<dbReference type="Proteomes" id="UP000760545">
    <property type="component" value="Unassembled WGS sequence"/>
</dbReference>
<dbReference type="PANTHER" id="PTHR33408">
    <property type="entry name" value="TRANSPOSASE"/>
    <property type="match status" value="1"/>
</dbReference>
<feature type="non-terminal residue" evidence="2">
    <location>
        <position position="1"/>
    </location>
</feature>
<dbReference type="EMBL" id="JAAVJS010000259">
    <property type="protein sequence ID" value="NJX17100.1"/>
    <property type="molecule type" value="Genomic_DNA"/>
</dbReference>
<comment type="caution">
    <text evidence="2">The sequence shown here is derived from an EMBL/GenBank/DDBJ whole genome shotgun (WGS) entry which is preliminary data.</text>
</comment>
<proteinExistence type="predicted"/>
<organism evidence="2 3">
    <name type="scientific">Tamlana crocina</name>
    <dbReference type="NCBI Taxonomy" id="393006"/>
    <lineage>
        <taxon>Bacteria</taxon>
        <taxon>Pseudomonadati</taxon>
        <taxon>Bacteroidota</taxon>
        <taxon>Flavobacteriia</taxon>
        <taxon>Flavobacteriales</taxon>
        <taxon>Flavobacteriaceae</taxon>
        <taxon>Tamlana</taxon>
    </lineage>
</organism>
<dbReference type="InterPro" id="IPR008490">
    <property type="entry name" value="Transposase_InsH_N"/>
</dbReference>
<evidence type="ECO:0000313" key="2">
    <source>
        <dbReference type="EMBL" id="NJX17100.1"/>
    </source>
</evidence>
<feature type="non-terminal residue" evidence="2">
    <location>
        <position position="146"/>
    </location>
</feature>
<keyword evidence="3" id="KW-1185">Reference proteome</keyword>
<protein>
    <submittedName>
        <fullName evidence="2">Transposase</fullName>
    </submittedName>
</protein>
<reference evidence="2 3" key="1">
    <citation type="submission" date="2020-03" db="EMBL/GenBank/DDBJ databases">
        <title>Tamlana sp. nov, isolated from XXX.</title>
        <authorList>
            <person name="Cao W.R."/>
        </authorList>
    </citation>
    <scope>NUCLEOTIDE SEQUENCE [LARGE SCALE GENOMIC DNA]</scope>
    <source>
        <strain evidence="2 3">HST1-43</strain>
    </source>
</reference>
<accession>A0ABX1DFL7</accession>
<dbReference type="Pfam" id="PF05598">
    <property type="entry name" value="DUF772"/>
    <property type="match status" value="1"/>
</dbReference>
<evidence type="ECO:0000313" key="3">
    <source>
        <dbReference type="Proteomes" id="UP000760545"/>
    </source>
</evidence>